<keyword evidence="5" id="KW-1185">Reference proteome</keyword>
<dbReference type="EMBL" id="CAJNOC010000112">
    <property type="protein sequence ID" value="CAF0716079.1"/>
    <property type="molecule type" value="Genomic_DNA"/>
</dbReference>
<keyword evidence="3" id="KW-0732">Signal</keyword>
<evidence type="ECO:0000313" key="5">
    <source>
        <dbReference type="Proteomes" id="UP000663879"/>
    </source>
</evidence>
<accession>A0A813MDZ0</accession>
<feature type="compositionally biased region" description="Basic and acidic residues" evidence="1">
    <location>
        <begin position="300"/>
        <end position="311"/>
    </location>
</feature>
<evidence type="ECO:0000256" key="2">
    <source>
        <dbReference type="SAM" id="Phobius"/>
    </source>
</evidence>
<feature type="compositionally biased region" description="Basic residues" evidence="1">
    <location>
        <begin position="190"/>
        <end position="199"/>
    </location>
</feature>
<evidence type="ECO:0000313" key="4">
    <source>
        <dbReference type="EMBL" id="CAF0716079.1"/>
    </source>
</evidence>
<feature type="region of interest" description="Disordered" evidence="1">
    <location>
        <begin position="162"/>
        <end position="231"/>
    </location>
</feature>
<feature type="transmembrane region" description="Helical" evidence="2">
    <location>
        <begin position="98"/>
        <end position="126"/>
    </location>
</feature>
<keyword evidence="2" id="KW-0812">Transmembrane</keyword>
<feature type="region of interest" description="Disordered" evidence="1">
    <location>
        <begin position="334"/>
        <end position="359"/>
    </location>
</feature>
<dbReference type="Proteomes" id="UP000663879">
    <property type="component" value="Unassembled WGS sequence"/>
</dbReference>
<organism evidence="4 5">
    <name type="scientific">Brachionus calyciflorus</name>
    <dbReference type="NCBI Taxonomy" id="104777"/>
    <lineage>
        <taxon>Eukaryota</taxon>
        <taxon>Metazoa</taxon>
        <taxon>Spiralia</taxon>
        <taxon>Gnathifera</taxon>
        <taxon>Rotifera</taxon>
        <taxon>Eurotatoria</taxon>
        <taxon>Monogononta</taxon>
        <taxon>Pseudotrocha</taxon>
        <taxon>Ploima</taxon>
        <taxon>Brachionidae</taxon>
        <taxon>Brachionus</taxon>
    </lineage>
</organism>
<feature type="compositionally biased region" description="Low complexity" evidence="1">
    <location>
        <begin position="253"/>
        <end position="270"/>
    </location>
</feature>
<feature type="compositionally biased region" description="Low complexity" evidence="1">
    <location>
        <begin position="165"/>
        <end position="189"/>
    </location>
</feature>
<evidence type="ECO:0000256" key="1">
    <source>
        <dbReference type="SAM" id="MobiDB-lite"/>
    </source>
</evidence>
<gene>
    <name evidence="4" type="ORF">OXX778_LOCUS1655</name>
</gene>
<reference evidence="4" key="1">
    <citation type="submission" date="2021-02" db="EMBL/GenBank/DDBJ databases">
        <authorList>
            <person name="Nowell W R."/>
        </authorList>
    </citation>
    <scope>NUCLEOTIDE SEQUENCE</scope>
    <source>
        <strain evidence="4">Ploen Becks lab</strain>
    </source>
</reference>
<feature type="region of interest" description="Disordered" evidence="1">
    <location>
        <begin position="248"/>
        <end position="318"/>
    </location>
</feature>
<protein>
    <submittedName>
        <fullName evidence="4">Uncharacterized protein</fullName>
    </submittedName>
</protein>
<name>A0A813MDZ0_9BILA</name>
<dbReference type="OrthoDB" id="10626776at2759"/>
<proteinExistence type="predicted"/>
<evidence type="ECO:0000256" key="3">
    <source>
        <dbReference type="SAM" id="SignalP"/>
    </source>
</evidence>
<feature type="signal peptide" evidence="3">
    <location>
        <begin position="1"/>
        <end position="24"/>
    </location>
</feature>
<sequence>MLSIYTRLPQLIFMLFFLNNGVKSANLFTQLTAPGINIIPIESPVQNYKCDSHFNCSDRVFTLESYCCPTNGYCCNWFEFVSDFQGNKAPLPYKSPTLMTIITLLIILICFLFITYCFSIFFCYCFKCGLFKKPNLIVITEMSPSSNQESDSLSADLLSPKYGETSSSSTISVTSSSDSPFNRNGSNRSSRSKNKKNNKRLNQSYPSNISTAYSNSRRSPTARASSNGASSRLYAKPECYVDYDTESPFLIPTKSKSSNKRSSYNRSTSYSHKRSMPSAPVRSNSISHRRSAIMENEDERSERIESRDRSSSRASSLDIGETLIDVIETVNSENSVKPSAPYYLDEKPPSYDDIISGRK</sequence>
<keyword evidence="2" id="KW-1133">Transmembrane helix</keyword>
<comment type="caution">
    <text evidence="4">The sequence shown here is derived from an EMBL/GenBank/DDBJ whole genome shotgun (WGS) entry which is preliminary data.</text>
</comment>
<feature type="chain" id="PRO_5032718184" evidence="3">
    <location>
        <begin position="25"/>
        <end position="359"/>
    </location>
</feature>
<keyword evidence="2" id="KW-0472">Membrane</keyword>
<feature type="compositionally biased region" description="Polar residues" evidence="1">
    <location>
        <begin position="201"/>
        <end position="230"/>
    </location>
</feature>
<dbReference type="AlphaFoldDB" id="A0A813MDZ0"/>